<evidence type="ECO:0000256" key="1">
    <source>
        <dbReference type="ARBA" id="ARBA00022737"/>
    </source>
</evidence>
<sequence>MGIKSSMVAGSFLGSHPSNCLYRITPASYNHNWTDLHYAACQGNVHVLHRILFLEGIRDIDTKDYYGKSPLYWASYKGHLACMEDLIRFGADVDSVCCHGASPLHVAIGLYPDCSALLIKHGSNVDMADKWGVTPMYLAASNAQTHCIQLLLSAGAKPTYRNRKTGLVPRQLASTSSRPTGWRRNSKYQCTLCNVHVTSKEQLESHVNGARHKTKEHAADRGKGKAKWEQRSAEVKAENGGQSEEKARDST</sequence>
<feature type="repeat" description="ANK" evidence="3">
    <location>
        <begin position="66"/>
        <end position="94"/>
    </location>
</feature>
<feature type="repeat" description="ANK" evidence="3">
    <location>
        <begin position="131"/>
        <end position="163"/>
    </location>
</feature>
<dbReference type="InterPro" id="IPR036770">
    <property type="entry name" value="Ankyrin_rpt-contain_sf"/>
</dbReference>
<keyword evidence="2 3" id="KW-0040">ANK repeat</keyword>
<evidence type="ECO:0000259" key="5">
    <source>
        <dbReference type="PROSITE" id="PS00028"/>
    </source>
</evidence>
<dbReference type="SUPFAM" id="SSF57667">
    <property type="entry name" value="beta-beta-alpha zinc fingers"/>
    <property type="match status" value="1"/>
</dbReference>
<evidence type="ECO:0000256" key="3">
    <source>
        <dbReference type="PROSITE-ProRule" id="PRU00023"/>
    </source>
</evidence>
<dbReference type="PANTHER" id="PTHR24193:SF120">
    <property type="entry name" value="ANKYRIN REPEAT DOMAIN-CONTAINING PROTEIN 63"/>
    <property type="match status" value="1"/>
</dbReference>
<dbReference type="RefSeq" id="XP_014663440.1">
    <property type="nucleotide sequence ID" value="XM_014807954.1"/>
</dbReference>
<dbReference type="InterPro" id="IPR013087">
    <property type="entry name" value="Znf_C2H2_type"/>
</dbReference>
<dbReference type="GeneID" id="106806100"/>
<feature type="non-terminal residue" evidence="7">
    <location>
        <position position="251"/>
    </location>
</feature>
<evidence type="ECO:0000256" key="4">
    <source>
        <dbReference type="SAM" id="MobiDB-lite"/>
    </source>
</evidence>
<keyword evidence="1" id="KW-0677">Repeat</keyword>
<dbReference type="Gene3D" id="3.30.160.60">
    <property type="entry name" value="Classic Zinc Finger"/>
    <property type="match status" value="1"/>
</dbReference>
<dbReference type="InterPro" id="IPR036236">
    <property type="entry name" value="Znf_C2H2_sf"/>
</dbReference>
<reference evidence="7" key="1">
    <citation type="submission" date="2025-08" db="UniProtKB">
        <authorList>
            <consortium name="RefSeq"/>
        </authorList>
    </citation>
    <scope>IDENTIFICATION</scope>
</reference>
<feature type="compositionally biased region" description="Basic and acidic residues" evidence="4">
    <location>
        <begin position="216"/>
        <end position="251"/>
    </location>
</feature>
<dbReference type="Pfam" id="PF12874">
    <property type="entry name" value="zf-met"/>
    <property type="match status" value="1"/>
</dbReference>
<dbReference type="SMART" id="SM00248">
    <property type="entry name" value="ANK"/>
    <property type="match status" value="4"/>
</dbReference>
<accession>A0ABM1DU19</accession>
<name>A0ABM1DU19_PRICU</name>
<dbReference type="PROSITE" id="PS00028">
    <property type="entry name" value="ZINC_FINGER_C2H2_1"/>
    <property type="match status" value="1"/>
</dbReference>
<dbReference type="Proteomes" id="UP000695022">
    <property type="component" value="Unplaced"/>
</dbReference>
<gene>
    <name evidence="7" type="primary">LOC106806100</name>
</gene>
<protein>
    <submittedName>
        <fullName evidence="7">Ankyrin repeat domain-containing protein 10-like</fullName>
    </submittedName>
</protein>
<dbReference type="PROSITE" id="PS50297">
    <property type="entry name" value="ANK_REP_REGION"/>
    <property type="match status" value="2"/>
</dbReference>
<dbReference type="InterPro" id="IPR050663">
    <property type="entry name" value="Ankyrin-SOCS_Box"/>
</dbReference>
<keyword evidence="6" id="KW-1185">Reference proteome</keyword>
<feature type="region of interest" description="Disordered" evidence="4">
    <location>
        <begin position="203"/>
        <end position="251"/>
    </location>
</feature>
<dbReference type="PANTHER" id="PTHR24193">
    <property type="entry name" value="ANKYRIN REPEAT PROTEIN"/>
    <property type="match status" value="1"/>
</dbReference>
<dbReference type="PROSITE" id="PS50088">
    <property type="entry name" value="ANK_REPEAT"/>
    <property type="match status" value="2"/>
</dbReference>
<evidence type="ECO:0000313" key="6">
    <source>
        <dbReference type="Proteomes" id="UP000695022"/>
    </source>
</evidence>
<evidence type="ECO:0000256" key="2">
    <source>
        <dbReference type="ARBA" id="ARBA00023043"/>
    </source>
</evidence>
<proteinExistence type="predicted"/>
<dbReference type="Pfam" id="PF12796">
    <property type="entry name" value="Ank_2"/>
    <property type="match status" value="1"/>
</dbReference>
<dbReference type="SUPFAM" id="SSF48403">
    <property type="entry name" value="Ankyrin repeat"/>
    <property type="match status" value="1"/>
</dbReference>
<dbReference type="InterPro" id="IPR002110">
    <property type="entry name" value="Ankyrin_rpt"/>
</dbReference>
<feature type="domain" description="C2H2-type" evidence="5">
    <location>
        <begin position="190"/>
        <end position="212"/>
    </location>
</feature>
<dbReference type="Gene3D" id="1.25.40.20">
    <property type="entry name" value="Ankyrin repeat-containing domain"/>
    <property type="match status" value="1"/>
</dbReference>
<organism evidence="6 7">
    <name type="scientific">Priapulus caudatus</name>
    <name type="common">Priapulid worm</name>
    <dbReference type="NCBI Taxonomy" id="37621"/>
    <lineage>
        <taxon>Eukaryota</taxon>
        <taxon>Metazoa</taxon>
        <taxon>Ecdysozoa</taxon>
        <taxon>Scalidophora</taxon>
        <taxon>Priapulida</taxon>
        <taxon>Priapulimorpha</taxon>
        <taxon>Priapulimorphida</taxon>
        <taxon>Priapulidae</taxon>
        <taxon>Priapulus</taxon>
    </lineage>
</organism>
<evidence type="ECO:0000313" key="7">
    <source>
        <dbReference type="RefSeq" id="XP_014663440.1"/>
    </source>
</evidence>